<dbReference type="KEGG" id="meme:HYG87_02070"/>
<organism evidence="1 2">
    <name type="scientific">Methanobacterium alkalithermotolerans</name>
    <dbReference type="NCBI Taxonomy" id="2731220"/>
    <lineage>
        <taxon>Archaea</taxon>
        <taxon>Methanobacteriati</taxon>
        <taxon>Methanobacteriota</taxon>
        <taxon>Methanomada group</taxon>
        <taxon>Methanobacteria</taxon>
        <taxon>Methanobacteriales</taxon>
        <taxon>Methanobacteriaceae</taxon>
        <taxon>Methanobacterium</taxon>
    </lineage>
</organism>
<dbReference type="EMBL" id="CP058560">
    <property type="protein sequence ID" value="QUH22639.1"/>
    <property type="molecule type" value="Genomic_DNA"/>
</dbReference>
<dbReference type="Pfam" id="PF14076">
    <property type="entry name" value="DUF4258"/>
    <property type="match status" value="1"/>
</dbReference>
<evidence type="ECO:0000313" key="1">
    <source>
        <dbReference type="EMBL" id="QUH22639.1"/>
    </source>
</evidence>
<gene>
    <name evidence="1" type="ORF">HYG87_02070</name>
</gene>
<dbReference type="AlphaFoldDB" id="A0A8T8K3Y9"/>
<dbReference type="GeneID" id="64819512"/>
<proteinExistence type="predicted"/>
<dbReference type="RefSeq" id="WP_211533583.1">
    <property type="nucleotide sequence ID" value="NZ_CP058560.1"/>
</dbReference>
<dbReference type="InterPro" id="IPR025354">
    <property type="entry name" value="DUF4258"/>
</dbReference>
<sequence length="95" mass="11462">MEEKQIRFTKHCEKRLIERGITKNIIYHCLIKGELKGILEQKEGFKSEDKYRIYYEHLDNKVYDIIIIISLETPEKHLISVVTAFIQKKNRRVKK</sequence>
<dbReference type="Proteomes" id="UP000681041">
    <property type="component" value="Chromosome"/>
</dbReference>
<name>A0A8T8K3Y9_9EURY</name>
<reference evidence="1" key="1">
    <citation type="submission" date="2020-07" db="EMBL/GenBank/DDBJ databases">
        <title>Methanobacterium. sp. MethCan genome.</title>
        <authorList>
            <person name="Postec A."/>
            <person name="Quemeneur M."/>
        </authorList>
    </citation>
    <scope>NUCLEOTIDE SEQUENCE</scope>
    <source>
        <strain evidence="1">MethCAN</strain>
    </source>
</reference>
<keyword evidence="2" id="KW-1185">Reference proteome</keyword>
<accession>A0A8T8K3Y9</accession>
<evidence type="ECO:0000313" key="2">
    <source>
        <dbReference type="Proteomes" id="UP000681041"/>
    </source>
</evidence>
<protein>
    <submittedName>
        <fullName evidence="1">DUF4258 domain-containing protein</fullName>
    </submittedName>
</protein>